<feature type="chain" id="PRO_5007865363" description="N-acetylglucosaminylphosphatidylinositol deacetylase" evidence="4">
    <location>
        <begin position="29"/>
        <end position="327"/>
    </location>
</feature>
<dbReference type="InterPro" id="IPR003737">
    <property type="entry name" value="GlcNAc_PI_deacetylase-related"/>
</dbReference>
<evidence type="ECO:0000313" key="6">
    <source>
        <dbReference type="Proteomes" id="UP000076727"/>
    </source>
</evidence>
<dbReference type="GO" id="GO:0000225">
    <property type="term" value="F:N-acetylglucosaminylphosphatidylinositol deacetylase activity"/>
    <property type="evidence" value="ECO:0007669"/>
    <property type="project" value="UniProtKB-EC"/>
</dbReference>
<dbReference type="Proteomes" id="UP000076727">
    <property type="component" value="Unassembled WGS sequence"/>
</dbReference>
<dbReference type="GO" id="GO:0005783">
    <property type="term" value="C:endoplasmic reticulum"/>
    <property type="evidence" value="ECO:0007669"/>
    <property type="project" value="TreeGrafter"/>
</dbReference>
<comment type="similarity">
    <text evidence="1">Belongs to the PIGL family.</text>
</comment>
<organism evidence="5 6">
    <name type="scientific">Daedalea quercina L-15889</name>
    <dbReference type="NCBI Taxonomy" id="1314783"/>
    <lineage>
        <taxon>Eukaryota</taxon>
        <taxon>Fungi</taxon>
        <taxon>Dikarya</taxon>
        <taxon>Basidiomycota</taxon>
        <taxon>Agaricomycotina</taxon>
        <taxon>Agaricomycetes</taxon>
        <taxon>Polyporales</taxon>
        <taxon>Fomitopsis</taxon>
    </lineage>
</organism>
<reference evidence="5 6" key="1">
    <citation type="journal article" date="2016" name="Mol. Biol. Evol.">
        <title>Comparative Genomics of Early-Diverging Mushroom-Forming Fungi Provides Insights into the Origins of Lignocellulose Decay Capabilities.</title>
        <authorList>
            <person name="Nagy L.G."/>
            <person name="Riley R."/>
            <person name="Tritt A."/>
            <person name="Adam C."/>
            <person name="Daum C."/>
            <person name="Floudas D."/>
            <person name="Sun H."/>
            <person name="Yadav J.S."/>
            <person name="Pangilinan J."/>
            <person name="Larsson K.H."/>
            <person name="Matsuura K."/>
            <person name="Barry K."/>
            <person name="Labutti K."/>
            <person name="Kuo R."/>
            <person name="Ohm R.A."/>
            <person name="Bhattacharya S.S."/>
            <person name="Shirouzu T."/>
            <person name="Yoshinaga Y."/>
            <person name="Martin F.M."/>
            <person name="Grigoriev I.V."/>
            <person name="Hibbett D.S."/>
        </authorList>
    </citation>
    <scope>NUCLEOTIDE SEQUENCE [LARGE SCALE GENOMIC DNA]</scope>
    <source>
        <strain evidence="5 6">L-15889</strain>
    </source>
</reference>
<evidence type="ECO:0000256" key="2">
    <source>
        <dbReference type="ARBA" id="ARBA00012176"/>
    </source>
</evidence>
<keyword evidence="6" id="KW-1185">Reference proteome</keyword>
<accession>A0A165QV87</accession>
<dbReference type="PANTHER" id="PTHR12993:SF11">
    <property type="entry name" value="N-ACETYLGLUCOSAMINYL-PHOSPHATIDYLINOSITOL DE-N-ACETYLASE"/>
    <property type="match status" value="1"/>
</dbReference>
<dbReference type="SUPFAM" id="SSF102588">
    <property type="entry name" value="LmbE-like"/>
    <property type="match status" value="1"/>
</dbReference>
<dbReference type="Gene3D" id="3.40.50.10320">
    <property type="entry name" value="LmbE-like"/>
    <property type="match status" value="1"/>
</dbReference>
<feature type="region of interest" description="Disordered" evidence="3">
    <location>
        <begin position="241"/>
        <end position="269"/>
    </location>
</feature>
<dbReference type="OrthoDB" id="440160at2759"/>
<gene>
    <name evidence="5" type="ORF">DAEQUDRAFT_725960</name>
</gene>
<dbReference type="EMBL" id="KV429054">
    <property type="protein sequence ID" value="KZT69976.1"/>
    <property type="molecule type" value="Genomic_DNA"/>
</dbReference>
<evidence type="ECO:0000313" key="5">
    <source>
        <dbReference type="EMBL" id="KZT69976.1"/>
    </source>
</evidence>
<dbReference type="Pfam" id="PF02585">
    <property type="entry name" value="PIG-L"/>
    <property type="match status" value="1"/>
</dbReference>
<dbReference type="InterPro" id="IPR024078">
    <property type="entry name" value="LmbE-like_dom_sf"/>
</dbReference>
<sequence length="327" mass="35720">MPTIPTLSLVVLIFSLLFTLFSRPSCQAIEVLTQPATEDDSRILLLTAHPDDECMFFAPTLLGLLAQSTASSESPKIPEVFSLCLSVGNADGLGNVRRDELGRSLDVLGVPSSRRWVVDRSDLQDNFTAQWDYGTIAEVVRPYVVENRITAILTFDGYGISGHPNHVSLPQGVVRMLSAFPSSIDGNTGASLQPRLFTLVSVPLLQKYTGPAASIQSKTASAASTALRTLRGRLARAEAPTIFPAKSSEDGRTRSSVGKRDSEGGARPGPVFVAGMREYVMALRAMMQHRSQLVWFRWLYVTFSRYMWVNDWVEVVPPSSTHSAASV</sequence>
<keyword evidence="4" id="KW-0732">Signal</keyword>
<dbReference type="AlphaFoldDB" id="A0A165QV87"/>
<dbReference type="GO" id="GO:0006506">
    <property type="term" value="P:GPI anchor biosynthetic process"/>
    <property type="evidence" value="ECO:0007669"/>
    <property type="project" value="UniProtKB-UniPathway"/>
</dbReference>
<dbReference type="EC" id="3.5.1.89" evidence="2"/>
<dbReference type="GO" id="GO:0016020">
    <property type="term" value="C:membrane"/>
    <property type="evidence" value="ECO:0007669"/>
    <property type="project" value="GOC"/>
</dbReference>
<feature type="compositionally biased region" description="Basic and acidic residues" evidence="3">
    <location>
        <begin position="247"/>
        <end position="264"/>
    </location>
</feature>
<proteinExistence type="inferred from homology"/>
<name>A0A165QV87_9APHY</name>
<protein>
    <recommendedName>
        <fullName evidence="2">N-acetylglucosaminylphosphatidylinositol deacetylase</fullName>
        <ecNumber evidence="2">3.5.1.89</ecNumber>
    </recommendedName>
</protein>
<evidence type="ECO:0000256" key="3">
    <source>
        <dbReference type="SAM" id="MobiDB-lite"/>
    </source>
</evidence>
<dbReference type="PANTHER" id="PTHR12993">
    <property type="entry name" value="N-ACETYLGLUCOSAMINYL-PHOSPHATIDYLINOSITOL DE-N-ACETYLASE-RELATED"/>
    <property type="match status" value="1"/>
</dbReference>
<evidence type="ECO:0000256" key="1">
    <source>
        <dbReference type="ARBA" id="ARBA00006066"/>
    </source>
</evidence>
<evidence type="ECO:0000256" key="4">
    <source>
        <dbReference type="SAM" id="SignalP"/>
    </source>
</evidence>
<dbReference type="STRING" id="1314783.A0A165QV87"/>
<feature type="signal peptide" evidence="4">
    <location>
        <begin position="1"/>
        <end position="28"/>
    </location>
</feature>
<dbReference type="UniPathway" id="UPA00196"/>